<keyword evidence="6" id="KW-0378">Hydrolase</keyword>
<evidence type="ECO:0000313" key="10">
    <source>
        <dbReference type="RefSeq" id="XP_024866991.1"/>
    </source>
</evidence>
<keyword evidence="7" id="KW-0539">Nucleus</keyword>
<dbReference type="InterPro" id="IPR027806">
    <property type="entry name" value="HARBI1_dom"/>
</dbReference>
<evidence type="ECO:0000256" key="1">
    <source>
        <dbReference type="ARBA" id="ARBA00001968"/>
    </source>
</evidence>
<evidence type="ECO:0000256" key="3">
    <source>
        <dbReference type="ARBA" id="ARBA00006958"/>
    </source>
</evidence>
<evidence type="ECO:0000256" key="4">
    <source>
        <dbReference type="ARBA" id="ARBA00022722"/>
    </source>
</evidence>
<evidence type="ECO:0000256" key="2">
    <source>
        <dbReference type="ARBA" id="ARBA00004123"/>
    </source>
</evidence>
<comment type="subcellular location">
    <subcellularLocation>
        <location evidence="2">Nucleus</location>
    </subcellularLocation>
</comment>
<dbReference type="GO" id="GO:0004518">
    <property type="term" value="F:nuclease activity"/>
    <property type="evidence" value="ECO:0007669"/>
    <property type="project" value="UniProtKB-KW"/>
</dbReference>
<dbReference type="GO" id="GO:0046872">
    <property type="term" value="F:metal ion binding"/>
    <property type="evidence" value="ECO:0007669"/>
    <property type="project" value="UniProtKB-KW"/>
</dbReference>
<dbReference type="Pfam" id="PF13359">
    <property type="entry name" value="DDE_Tnp_4"/>
    <property type="match status" value="1"/>
</dbReference>
<sequence>MDSNILLAIIGIRLKKWRKAKQTLQHRKIRKPNILKLIALWRLLVEREEKESRRIWVRPIFTQSRRYLQGASDNLVKEMELQDQEMFYNYCRMSTEMFYQLLSIVGPFLEKQIVVRDPIPARTRLLVCLRYLASGDSMASISYAFRIGVNTVSKIVSETCEVLWNCLHESVMPPMNKEDWLKIAEEFERKWNFPHCIGAIDGKHVVIQAPPHSGSVYYNYKGAHSISLLAVSDANYCFTLVDIGAEGRQSDGGIFANSKFGQRFERNEINLPQPSEIEPSGPLLPYVLVADEAFALKQYMMRPYPRSYRLTRQKKILNYRLSRARRVIESAFGILAARWRIYRRPIISSISTAVKIVQATTCLHNFIIKNENKLQNFQRRYTRTGTDDETSIGGALQEINNAGQANAHTRLASRIRDDFASYFEHGGAVPWQWQKVLNNDF</sequence>
<organism evidence="9 10">
    <name type="scientific">Temnothorax curvispinosus</name>
    <dbReference type="NCBI Taxonomy" id="300111"/>
    <lineage>
        <taxon>Eukaryota</taxon>
        <taxon>Metazoa</taxon>
        <taxon>Ecdysozoa</taxon>
        <taxon>Arthropoda</taxon>
        <taxon>Hexapoda</taxon>
        <taxon>Insecta</taxon>
        <taxon>Pterygota</taxon>
        <taxon>Neoptera</taxon>
        <taxon>Endopterygota</taxon>
        <taxon>Hymenoptera</taxon>
        <taxon>Apocrita</taxon>
        <taxon>Aculeata</taxon>
        <taxon>Formicoidea</taxon>
        <taxon>Formicidae</taxon>
        <taxon>Myrmicinae</taxon>
        <taxon>Temnothorax</taxon>
    </lineage>
</organism>
<dbReference type="GO" id="GO:0005634">
    <property type="term" value="C:nucleus"/>
    <property type="evidence" value="ECO:0007669"/>
    <property type="project" value="UniProtKB-SubCell"/>
</dbReference>
<evidence type="ECO:0000259" key="8">
    <source>
        <dbReference type="Pfam" id="PF13359"/>
    </source>
</evidence>
<dbReference type="PANTHER" id="PTHR22930">
    <property type="match status" value="1"/>
</dbReference>
<gene>
    <name evidence="10" type="primary">LOC112451567</name>
</gene>
<dbReference type="PANTHER" id="PTHR22930:SF269">
    <property type="entry name" value="NUCLEASE HARBI1-LIKE PROTEIN"/>
    <property type="match status" value="1"/>
</dbReference>
<name>A0A6J1PC63_9HYME</name>
<keyword evidence="5" id="KW-0479">Metal-binding</keyword>
<reference evidence="10" key="1">
    <citation type="submission" date="2025-08" db="UniProtKB">
        <authorList>
            <consortium name="RefSeq"/>
        </authorList>
    </citation>
    <scope>IDENTIFICATION</scope>
    <source>
        <tissue evidence="10">Whole body</tissue>
    </source>
</reference>
<evidence type="ECO:0000256" key="7">
    <source>
        <dbReference type="ARBA" id="ARBA00023242"/>
    </source>
</evidence>
<feature type="domain" description="DDE Tnp4" evidence="8">
    <location>
        <begin position="200"/>
        <end position="365"/>
    </location>
</feature>
<dbReference type="GO" id="GO:0016787">
    <property type="term" value="F:hydrolase activity"/>
    <property type="evidence" value="ECO:0007669"/>
    <property type="project" value="UniProtKB-KW"/>
</dbReference>
<dbReference type="InterPro" id="IPR045249">
    <property type="entry name" value="HARBI1-like"/>
</dbReference>
<keyword evidence="9" id="KW-1185">Reference proteome</keyword>
<dbReference type="GeneID" id="112451567"/>
<comment type="cofactor">
    <cofactor evidence="1">
        <name>a divalent metal cation</name>
        <dbReference type="ChEBI" id="CHEBI:60240"/>
    </cofactor>
</comment>
<proteinExistence type="inferred from homology"/>
<accession>A0A6J1PC63</accession>
<keyword evidence="4" id="KW-0540">Nuclease</keyword>
<dbReference type="RefSeq" id="XP_024866991.1">
    <property type="nucleotide sequence ID" value="XM_025011223.1"/>
</dbReference>
<protein>
    <submittedName>
        <fullName evidence="10">Nuclease HARBI1</fullName>
    </submittedName>
</protein>
<evidence type="ECO:0000256" key="5">
    <source>
        <dbReference type="ARBA" id="ARBA00022723"/>
    </source>
</evidence>
<dbReference type="OrthoDB" id="7523059at2759"/>
<evidence type="ECO:0000256" key="6">
    <source>
        <dbReference type="ARBA" id="ARBA00022801"/>
    </source>
</evidence>
<comment type="similarity">
    <text evidence="3">Belongs to the HARBI1 family.</text>
</comment>
<dbReference type="AlphaFoldDB" id="A0A6J1PC63"/>
<evidence type="ECO:0000313" key="9">
    <source>
        <dbReference type="Proteomes" id="UP000504618"/>
    </source>
</evidence>
<dbReference type="Proteomes" id="UP000504618">
    <property type="component" value="Unplaced"/>
</dbReference>